<evidence type="ECO:0000256" key="3">
    <source>
        <dbReference type="SAM" id="MobiDB-lite"/>
    </source>
</evidence>
<dbReference type="PANTHER" id="PTHR24173:SF74">
    <property type="entry name" value="ANKYRIN REPEAT DOMAIN-CONTAINING PROTEIN 16"/>
    <property type="match status" value="1"/>
</dbReference>
<keyword evidence="5" id="KW-1185">Reference proteome</keyword>
<proteinExistence type="predicted"/>
<evidence type="ECO:0008006" key="6">
    <source>
        <dbReference type="Google" id="ProtNLM"/>
    </source>
</evidence>
<protein>
    <recommendedName>
        <fullName evidence="6">Ankyrin repeat protein</fullName>
    </recommendedName>
</protein>
<dbReference type="EMBL" id="CAJNNV010025406">
    <property type="protein sequence ID" value="CAE8614325.1"/>
    <property type="molecule type" value="Genomic_DNA"/>
</dbReference>
<accession>A0A813FP92</accession>
<evidence type="ECO:0000256" key="2">
    <source>
        <dbReference type="ARBA" id="ARBA00023043"/>
    </source>
</evidence>
<dbReference type="SUPFAM" id="SSF48403">
    <property type="entry name" value="Ankyrin repeat"/>
    <property type="match status" value="1"/>
</dbReference>
<reference evidence="4" key="1">
    <citation type="submission" date="2021-02" db="EMBL/GenBank/DDBJ databases">
        <authorList>
            <person name="Dougan E. K."/>
            <person name="Rhodes N."/>
            <person name="Thang M."/>
            <person name="Chan C."/>
        </authorList>
    </citation>
    <scope>NUCLEOTIDE SEQUENCE</scope>
</reference>
<dbReference type="InterPro" id="IPR002110">
    <property type="entry name" value="Ankyrin_rpt"/>
</dbReference>
<dbReference type="AlphaFoldDB" id="A0A813FP92"/>
<gene>
    <name evidence="4" type="ORF">PGLA1383_LOCUS32050</name>
</gene>
<name>A0A813FP92_POLGL</name>
<keyword evidence="2" id="KW-0040">ANK repeat</keyword>
<organism evidence="4 5">
    <name type="scientific">Polarella glacialis</name>
    <name type="common">Dinoflagellate</name>
    <dbReference type="NCBI Taxonomy" id="89957"/>
    <lineage>
        <taxon>Eukaryota</taxon>
        <taxon>Sar</taxon>
        <taxon>Alveolata</taxon>
        <taxon>Dinophyceae</taxon>
        <taxon>Suessiales</taxon>
        <taxon>Suessiaceae</taxon>
        <taxon>Polarella</taxon>
    </lineage>
</organism>
<dbReference type="InterPro" id="IPR036770">
    <property type="entry name" value="Ankyrin_rpt-contain_sf"/>
</dbReference>
<dbReference type="OrthoDB" id="6718656at2759"/>
<dbReference type="Proteomes" id="UP000654075">
    <property type="component" value="Unassembled WGS sequence"/>
</dbReference>
<comment type="caution">
    <text evidence="4">The sequence shown here is derived from an EMBL/GenBank/DDBJ whole genome shotgun (WGS) entry which is preliminary data.</text>
</comment>
<dbReference type="Gene3D" id="1.25.40.20">
    <property type="entry name" value="Ankyrin repeat-containing domain"/>
    <property type="match status" value="1"/>
</dbReference>
<dbReference type="Pfam" id="PF00023">
    <property type="entry name" value="Ank"/>
    <property type="match status" value="1"/>
</dbReference>
<keyword evidence="1" id="KW-0677">Repeat</keyword>
<evidence type="ECO:0000313" key="5">
    <source>
        <dbReference type="Proteomes" id="UP000654075"/>
    </source>
</evidence>
<feature type="region of interest" description="Disordered" evidence="3">
    <location>
        <begin position="55"/>
        <end position="114"/>
    </location>
</feature>
<sequence length="429" mass="46938">MPNTLEQEILQMRMLNEAVAKQNSRLRAEVADRQFESGQLDKRIQKLERKIDAIEDAKSKKSSSSAISKGFLKPAKADEAPSNTPKSVSKNRKHLQPNPWESLQHGGPGVIIDSLTGQEVDPKVYWPEEQKPGANLLLRGHAPEAELMWEMQNPPEVNPEFDSGRYAQLIGTQHLREAEEMIQVEGGPTLEQMQRLPLDVLRKYPSMDPNWCDPKYNGCSLLQWASAMGYDEVVQGLLTRQADPNHKARSGASCLATACAQSCASCALSLLEARADPDEVIEPAGGQTLLMWASRTVYSDRDGNEAPNPFVGLLLRYACNVNAIDQRGQTALIHSSTHGNVPAVEALLAARADVSKDSQGDTASAIDAVLRLAKRGGSDLLSLERSLLPPLKQSVTTSTSQATWCSLPTLRCSRTAKLFAAVRNPQGRN</sequence>
<dbReference type="SMART" id="SM00248">
    <property type="entry name" value="ANK"/>
    <property type="match status" value="4"/>
</dbReference>
<evidence type="ECO:0000313" key="4">
    <source>
        <dbReference type="EMBL" id="CAE8614325.1"/>
    </source>
</evidence>
<evidence type="ECO:0000256" key="1">
    <source>
        <dbReference type="ARBA" id="ARBA00022737"/>
    </source>
</evidence>
<dbReference type="PANTHER" id="PTHR24173">
    <property type="entry name" value="ANKYRIN REPEAT CONTAINING"/>
    <property type="match status" value="1"/>
</dbReference>